<dbReference type="PROSITE" id="PS51257">
    <property type="entry name" value="PROKAR_LIPOPROTEIN"/>
    <property type="match status" value="1"/>
</dbReference>
<feature type="signal peptide" evidence="1">
    <location>
        <begin position="1"/>
        <end position="16"/>
    </location>
</feature>
<dbReference type="Proteomes" id="UP000006365">
    <property type="component" value="Chromosome"/>
</dbReference>
<evidence type="ECO:0008006" key="4">
    <source>
        <dbReference type="Google" id="ProtNLM"/>
    </source>
</evidence>
<evidence type="ECO:0000313" key="2">
    <source>
        <dbReference type="EMBL" id="ADW16820.1"/>
    </source>
</evidence>
<sequence length="125" mass="14165">MRQSLFICLLAFLVLAGCSTKQVRHLASDASLIKPGQSTVKDVQKYLGEPDSRREVSPGVSEFVYYEDRPGLFGNTPILGSMTGPSGYEMIVFTIEHDMVTSSEFRNFNESDRKWAEDYTWEEVK</sequence>
<keyword evidence="1" id="KW-0732">Signal</keyword>
<keyword evidence="3" id="KW-1185">Reference proteome</keyword>
<accession>A0A7U3YK18</accession>
<name>A0A7U3YK18_DESPD</name>
<gene>
    <name evidence="2" type="ordered locus">Despr_0644</name>
</gene>
<evidence type="ECO:0000256" key="1">
    <source>
        <dbReference type="SAM" id="SignalP"/>
    </source>
</evidence>
<dbReference type="KEGG" id="dpr:Despr_0644"/>
<dbReference type="EMBL" id="CP002364">
    <property type="protein sequence ID" value="ADW16820.1"/>
    <property type="molecule type" value="Genomic_DNA"/>
</dbReference>
<dbReference type="RefSeq" id="WP_015723365.1">
    <property type="nucleotide sequence ID" value="NC_014972.1"/>
</dbReference>
<evidence type="ECO:0000313" key="3">
    <source>
        <dbReference type="Proteomes" id="UP000006365"/>
    </source>
</evidence>
<organism evidence="2 3">
    <name type="scientific">Desulfobulbus propionicus (strain ATCC 33891 / DSM 2032 / VKM B-1956 / 1pr3)</name>
    <dbReference type="NCBI Taxonomy" id="577650"/>
    <lineage>
        <taxon>Bacteria</taxon>
        <taxon>Pseudomonadati</taxon>
        <taxon>Thermodesulfobacteriota</taxon>
        <taxon>Desulfobulbia</taxon>
        <taxon>Desulfobulbales</taxon>
        <taxon>Desulfobulbaceae</taxon>
        <taxon>Desulfobulbus</taxon>
    </lineage>
</organism>
<protein>
    <recommendedName>
        <fullName evidence="4">Lipoprotein SmpA/OmlA domain-containing protein</fullName>
    </recommendedName>
</protein>
<reference evidence="2 3" key="1">
    <citation type="journal article" date="2011" name="Stand. Genomic Sci.">
        <title>Complete genome sequence of Desulfobulbus propionicus type strain (1pr3).</title>
        <authorList>
            <person name="Pagani I."/>
            <person name="Lapidus A."/>
            <person name="Nolan M."/>
            <person name="Lucas S."/>
            <person name="Hammon N."/>
            <person name="Deshpande S."/>
            <person name="Cheng J.F."/>
            <person name="Chertkov O."/>
            <person name="Davenport K."/>
            <person name="Tapia R."/>
            <person name="Han C."/>
            <person name="Goodwin L."/>
            <person name="Pitluck S."/>
            <person name="Liolios K."/>
            <person name="Mavromatis K."/>
            <person name="Ivanova N."/>
            <person name="Mikhailova N."/>
            <person name="Pati A."/>
            <person name="Chen A."/>
            <person name="Palaniappan K."/>
            <person name="Land M."/>
            <person name="Hauser L."/>
            <person name="Chang Y.J."/>
            <person name="Jeffries C.D."/>
            <person name="Detter J.C."/>
            <person name="Brambilla E."/>
            <person name="Kannan K.P."/>
            <person name="Djao O.D."/>
            <person name="Rohde M."/>
            <person name="Pukall R."/>
            <person name="Spring S."/>
            <person name="Goker M."/>
            <person name="Sikorski J."/>
            <person name="Woyke T."/>
            <person name="Bristow J."/>
            <person name="Eisen J.A."/>
            <person name="Markowitz V."/>
            <person name="Hugenholtz P."/>
            <person name="Kyrpides N.C."/>
            <person name="Klenk H.P."/>
        </authorList>
    </citation>
    <scope>NUCLEOTIDE SEQUENCE [LARGE SCALE GENOMIC DNA]</scope>
    <source>
        <strain evidence="3">ATCC 33891 / DSM 2032 / 1pr3</strain>
    </source>
</reference>
<dbReference type="AlphaFoldDB" id="A0A7U3YK18"/>
<proteinExistence type="predicted"/>
<feature type="chain" id="PRO_5031041344" description="Lipoprotein SmpA/OmlA domain-containing protein" evidence="1">
    <location>
        <begin position="17"/>
        <end position="125"/>
    </location>
</feature>